<evidence type="ECO:0000256" key="1">
    <source>
        <dbReference type="SAM" id="MobiDB-lite"/>
    </source>
</evidence>
<feature type="region of interest" description="Disordered" evidence="1">
    <location>
        <begin position="244"/>
        <end position="264"/>
    </location>
</feature>
<evidence type="ECO:0008006" key="4">
    <source>
        <dbReference type="Google" id="ProtNLM"/>
    </source>
</evidence>
<protein>
    <recommendedName>
        <fullName evidence="4">Multidrug transporter</fullName>
    </recommendedName>
</protein>
<name>A0A840AYK8_9SPHN</name>
<reference evidence="2 3" key="1">
    <citation type="submission" date="2020-08" db="EMBL/GenBank/DDBJ databases">
        <title>Genomic Encyclopedia of Type Strains, Phase IV (KMG-IV): sequencing the most valuable type-strain genomes for metagenomic binning, comparative biology and taxonomic classification.</title>
        <authorList>
            <person name="Goeker M."/>
        </authorList>
    </citation>
    <scope>NUCLEOTIDE SEQUENCE [LARGE SCALE GENOMIC DNA]</scope>
    <source>
        <strain evidence="2 3">DSM 29050</strain>
    </source>
</reference>
<evidence type="ECO:0000313" key="2">
    <source>
        <dbReference type="EMBL" id="MBB3942721.1"/>
    </source>
</evidence>
<gene>
    <name evidence="2" type="ORF">GGR91_000943</name>
</gene>
<dbReference type="RefSeq" id="WP_183940551.1">
    <property type="nucleotide sequence ID" value="NZ_BAABBG010000001.1"/>
</dbReference>
<accession>A0A840AYK8</accession>
<evidence type="ECO:0000313" key="3">
    <source>
        <dbReference type="Proteomes" id="UP000581447"/>
    </source>
</evidence>
<dbReference type="AlphaFoldDB" id="A0A840AYK8"/>
<dbReference type="EMBL" id="JACIEA010000001">
    <property type="protein sequence ID" value="MBB3942721.1"/>
    <property type="molecule type" value="Genomic_DNA"/>
</dbReference>
<keyword evidence="3" id="KW-1185">Reference proteome</keyword>
<dbReference type="Pfam" id="PF07277">
    <property type="entry name" value="SapC"/>
    <property type="match status" value="1"/>
</dbReference>
<proteinExistence type="predicted"/>
<dbReference type="Proteomes" id="UP000581447">
    <property type="component" value="Unassembled WGS sequence"/>
</dbReference>
<dbReference type="InterPro" id="IPR010836">
    <property type="entry name" value="SapC"/>
</dbReference>
<comment type="caution">
    <text evidence="2">The sequence shown here is derived from an EMBL/GenBank/DDBJ whole genome shotgun (WGS) entry which is preliminary data.</text>
</comment>
<organism evidence="2 3">
    <name type="scientific">Sphingorhabdus rigui</name>
    <dbReference type="NCBI Taxonomy" id="1282858"/>
    <lineage>
        <taxon>Bacteria</taxon>
        <taxon>Pseudomonadati</taxon>
        <taxon>Pseudomonadota</taxon>
        <taxon>Alphaproteobacteria</taxon>
        <taxon>Sphingomonadales</taxon>
        <taxon>Sphingomonadaceae</taxon>
        <taxon>Sphingorhabdus</taxon>
    </lineage>
</organism>
<sequence length="264" mass="29702">MKKLLIYNDVKPVVRRQHANLSLKKGTTFEFARETNAVPLVIAEFGRASQDFAIVFTATDEGVIPTAVLGVRNNENAFVAEDGAWQASYVPAFIRRYPFVFASDGNSTTFTLMIDEKYSGFNEENRGERLFDSDGENTGFLDQTLAFLKDYQTHFERTRAFGEKLAELDLLEAVEARLPMPDDPERRLTGFKVVNRDKLKTLSDDVLAQLVRDDFLELIFLHLFSLNNLTKLHGRLLDDVGEEIAPPLEKAPPSPKARGKKASA</sequence>